<dbReference type="EMBL" id="CM047909">
    <property type="protein sequence ID" value="KAJ0079706.1"/>
    <property type="molecule type" value="Genomic_DNA"/>
</dbReference>
<accession>A0ACC1A0G6</accession>
<keyword evidence="2" id="KW-1185">Reference proteome</keyword>
<name>A0ACC1A0G6_9ROSI</name>
<gene>
    <name evidence="1" type="ORF">Patl1_24654</name>
</gene>
<evidence type="ECO:0000313" key="1">
    <source>
        <dbReference type="EMBL" id="KAJ0079706.1"/>
    </source>
</evidence>
<proteinExistence type="predicted"/>
<dbReference type="Proteomes" id="UP001164250">
    <property type="component" value="Chromosome 13"/>
</dbReference>
<comment type="caution">
    <text evidence="1">The sequence shown here is derived from an EMBL/GenBank/DDBJ whole genome shotgun (WGS) entry which is preliminary data.</text>
</comment>
<evidence type="ECO:0000313" key="2">
    <source>
        <dbReference type="Proteomes" id="UP001164250"/>
    </source>
</evidence>
<protein>
    <submittedName>
        <fullName evidence="1">Uncharacterized protein</fullName>
    </submittedName>
</protein>
<organism evidence="1 2">
    <name type="scientific">Pistacia atlantica</name>
    <dbReference type="NCBI Taxonomy" id="434234"/>
    <lineage>
        <taxon>Eukaryota</taxon>
        <taxon>Viridiplantae</taxon>
        <taxon>Streptophyta</taxon>
        <taxon>Embryophyta</taxon>
        <taxon>Tracheophyta</taxon>
        <taxon>Spermatophyta</taxon>
        <taxon>Magnoliopsida</taxon>
        <taxon>eudicotyledons</taxon>
        <taxon>Gunneridae</taxon>
        <taxon>Pentapetalae</taxon>
        <taxon>rosids</taxon>
        <taxon>malvids</taxon>
        <taxon>Sapindales</taxon>
        <taxon>Anacardiaceae</taxon>
        <taxon>Pistacia</taxon>
    </lineage>
</organism>
<sequence length="106" mass="12180">MGVVSRRVSCRYEKLREEDDHEVKCQWVKKINGGLKGLRLSRSRKLTLKPLPVILFSSKIGRIYAEIVQRLKMDDLCPSIIFSTHWGLPVLSHPSLNKCSRSSVIF</sequence>
<reference evidence="2" key="1">
    <citation type="journal article" date="2023" name="G3 (Bethesda)">
        <title>Genome assembly and association tests identify interacting loci associated with vigor, precocity, and sex in interspecific pistachio rootstocks.</title>
        <authorList>
            <person name="Palmer W."/>
            <person name="Jacygrad E."/>
            <person name="Sagayaradj S."/>
            <person name="Cavanaugh K."/>
            <person name="Han R."/>
            <person name="Bertier L."/>
            <person name="Beede B."/>
            <person name="Kafkas S."/>
            <person name="Golino D."/>
            <person name="Preece J."/>
            <person name="Michelmore R."/>
        </authorList>
    </citation>
    <scope>NUCLEOTIDE SEQUENCE [LARGE SCALE GENOMIC DNA]</scope>
</reference>